<evidence type="ECO:0000256" key="3">
    <source>
        <dbReference type="ARBA" id="ARBA00022837"/>
    </source>
</evidence>
<feature type="chain" id="PRO_5043476228" evidence="4">
    <location>
        <begin position="28"/>
        <end position="771"/>
    </location>
</feature>
<accession>A0AAW5MVG6</accession>
<keyword evidence="7" id="KW-0326">Glycosidase</keyword>
<dbReference type="Gene3D" id="2.70.98.10">
    <property type="match status" value="1"/>
</dbReference>
<sequence>MKKTFKHYKNRAVRYFSVLLVAGGWLAACTPAEQTTVDYTVYVDPFIGTGGHGHTFPGPVVPRGMVQPGPDTRLYDWDSCSGYYYNDSTINGFSHNRLSGTGCCDYGDVLLMPTVGEQRYEPTGSASQQMAYCSAFSHEKEVAVPGYYSVFLDRYQVQAELTSTTRAAIHRYTFPESTEAGFILDLDYSLQRQINRDMVIEILNDSTIQGHKRTIYWAFDQPIYFYMQFSKPFTTHTLVTDSAALDKGGELLPQMKALLRFDRTQADEQVLVKVGLSSVDAAGAKANVETEIPDWNFDKVRQAAHEAWNKELAAIDVKTTLNDHRTIFYTGMYHAMIAPTVFTDVDGRYFGMDHQVHQVEPGEEYYTIFSLWDTFRAVHPLLSIIHPELNEAFIRSLIKKSEEGGIFPKWDMASNYTGTMIGYHAVSLIADAYTKGYRNFDVQKAYKASLRAAEYDTTGIKCPDWMIPYVMPKARYYKNAIGYVPCDKDNEAVAKALEYAYDDWCIAVLAKELGDSANYQKYQNFAKGYQTYYDKQTGFMRGLDSQRKWREPFNPNASNHRNDDYCEGNAWQWSWFVPHDPEGLMELVGGREEFVRKLDELFTTDAKLEGEEVSADISGLIGQYAHGNEPSHHITHFYNYAGYPSKTQELVDKVLQTLYFNDPNGLSGNEDCGQMSSWYILNAMGFYQVCPGNPVYSIGRPLFDEVTIHLPNGKDFRIQAKNNSLKNKYVKSALLNGKALEKPFFTHQELVQGGTLVFEMTDQPAEWNSIK</sequence>
<keyword evidence="7" id="KW-0378">Hydrolase</keyword>
<dbReference type="AlphaFoldDB" id="A0AAW5MVG6"/>
<name>A0AAW5MVG6_9BACT</name>
<dbReference type="EC" id="3.2.1.-" evidence="7"/>
<dbReference type="Gene3D" id="1.20.1610.10">
    <property type="entry name" value="alpha-1,2-mannosidases domains"/>
    <property type="match status" value="1"/>
</dbReference>
<dbReference type="GO" id="GO:0000224">
    <property type="term" value="F:peptide-N4-(N-acetyl-beta-glucosaminyl)asparagine amidase activity"/>
    <property type="evidence" value="ECO:0007669"/>
    <property type="project" value="TreeGrafter"/>
</dbReference>
<dbReference type="PANTHER" id="PTHR12143:SF39">
    <property type="entry name" value="SECRETED PROTEIN"/>
    <property type="match status" value="1"/>
</dbReference>
<dbReference type="InterPro" id="IPR041371">
    <property type="entry name" value="GH92_N"/>
</dbReference>
<feature type="domain" description="Glycosyl hydrolase family 92" evidence="5">
    <location>
        <begin position="283"/>
        <end position="761"/>
    </location>
</feature>
<dbReference type="Pfam" id="PF17678">
    <property type="entry name" value="Glyco_hydro_92N"/>
    <property type="match status" value="1"/>
</dbReference>
<protein>
    <submittedName>
        <fullName evidence="7">GH92 family glycosyl hydrolase</fullName>
        <ecNumber evidence="7">3.2.1.-</ecNumber>
    </submittedName>
</protein>
<keyword evidence="8" id="KW-1185">Reference proteome</keyword>
<dbReference type="SUPFAM" id="SSF48208">
    <property type="entry name" value="Six-hairpin glycosidases"/>
    <property type="match status" value="1"/>
</dbReference>
<dbReference type="FunFam" id="3.30.2080.10:FF:000001">
    <property type="entry name" value="Alpha-1,2-mannosidase subfamily"/>
    <property type="match status" value="1"/>
</dbReference>
<dbReference type="InterPro" id="IPR014718">
    <property type="entry name" value="GH-type_carb-bd"/>
</dbReference>
<dbReference type="PROSITE" id="PS51257">
    <property type="entry name" value="PROKAR_LIPOPROTEIN"/>
    <property type="match status" value="1"/>
</dbReference>
<feature type="domain" description="Glycosyl hydrolase family 92 N-terminal" evidence="6">
    <location>
        <begin position="42"/>
        <end position="277"/>
    </location>
</feature>
<dbReference type="Pfam" id="PF07971">
    <property type="entry name" value="Glyco_hydro_92"/>
    <property type="match status" value="1"/>
</dbReference>
<dbReference type="FunFam" id="1.20.1610.10:FF:000001">
    <property type="entry name" value="Putative alpha-1,2-mannosidase"/>
    <property type="match status" value="1"/>
</dbReference>
<dbReference type="InterPro" id="IPR050883">
    <property type="entry name" value="PNGase"/>
</dbReference>
<evidence type="ECO:0000313" key="7">
    <source>
        <dbReference type="EMBL" id="MCR8872421.1"/>
    </source>
</evidence>
<comment type="subunit">
    <text evidence="2">Monomer.</text>
</comment>
<keyword evidence="4" id="KW-0732">Signal</keyword>
<evidence type="ECO:0000256" key="1">
    <source>
        <dbReference type="ARBA" id="ARBA00001913"/>
    </source>
</evidence>
<proteinExistence type="predicted"/>
<dbReference type="InterPro" id="IPR008928">
    <property type="entry name" value="6-hairpin_glycosidase_sf"/>
</dbReference>
<dbReference type="Gene3D" id="3.30.2080.10">
    <property type="entry name" value="GH92 mannosidase domain"/>
    <property type="match status" value="1"/>
</dbReference>
<dbReference type="GO" id="GO:0005829">
    <property type="term" value="C:cytosol"/>
    <property type="evidence" value="ECO:0007669"/>
    <property type="project" value="TreeGrafter"/>
</dbReference>
<dbReference type="Proteomes" id="UP001204579">
    <property type="component" value="Unassembled WGS sequence"/>
</dbReference>
<gene>
    <name evidence="7" type="ORF">NW209_00020</name>
</gene>
<dbReference type="EMBL" id="JANRHJ010000001">
    <property type="protein sequence ID" value="MCR8872421.1"/>
    <property type="molecule type" value="Genomic_DNA"/>
</dbReference>
<dbReference type="NCBIfam" id="TIGR01180">
    <property type="entry name" value="aman2_put"/>
    <property type="match status" value="1"/>
</dbReference>
<dbReference type="GO" id="GO:0005975">
    <property type="term" value="P:carbohydrate metabolic process"/>
    <property type="evidence" value="ECO:0007669"/>
    <property type="project" value="InterPro"/>
</dbReference>
<dbReference type="InterPro" id="IPR005887">
    <property type="entry name" value="GH92_a_mannosidase_put"/>
</dbReference>
<comment type="caution">
    <text evidence="7">The sequence shown here is derived from an EMBL/GenBank/DDBJ whole genome shotgun (WGS) entry which is preliminary data.</text>
</comment>
<reference evidence="7 8" key="1">
    <citation type="submission" date="2022-08" db="EMBL/GenBank/DDBJ databases">
        <authorList>
            <person name="Zeman M."/>
            <person name="Kubasova T."/>
        </authorList>
    </citation>
    <scope>NUCLEOTIDE SEQUENCE [LARGE SCALE GENOMIC DNA]</scope>
    <source>
        <strain evidence="7 8">ET62</strain>
    </source>
</reference>
<evidence type="ECO:0000256" key="4">
    <source>
        <dbReference type="SAM" id="SignalP"/>
    </source>
</evidence>
<dbReference type="InterPro" id="IPR012939">
    <property type="entry name" value="Glyco_hydro_92"/>
</dbReference>
<evidence type="ECO:0000259" key="6">
    <source>
        <dbReference type="Pfam" id="PF17678"/>
    </source>
</evidence>
<dbReference type="RefSeq" id="WP_258335083.1">
    <property type="nucleotide sequence ID" value="NZ_JANRHJ010000001.1"/>
</dbReference>
<feature type="signal peptide" evidence="4">
    <location>
        <begin position="1"/>
        <end position="27"/>
    </location>
</feature>
<dbReference type="PANTHER" id="PTHR12143">
    <property type="entry name" value="PEPTIDE N-GLYCANASE PNGASE -RELATED"/>
    <property type="match status" value="1"/>
</dbReference>
<comment type="cofactor">
    <cofactor evidence="1">
        <name>Ca(2+)</name>
        <dbReference type="ChEBI" id="CHEBI:29108"/>
    </cofactor>
</comment>
<evidence type="ECO:0000256" key="2">
    <source>
        <dbReference type="ARBA" id="ARBA00011245"/>
    </source>
</evidence>
<dbReference type="GO" id="GO:0030246">
    <property type="term" value="F:carbohydrate binding"/>
    <property type="evidence" value="ECO:0007669"/>
    <property type="project" value="InterPro"/>
</dbReference>
<dbReference type="GO" id="GO:0006516">
    <property type="term" value="P:glycoprotein catabolic process"/>
    <property type="evidence" value="ECO:0007669"/>
    <property type="project" value="TreeGrafter"/>
</dbReference>
<keyword evidence="3" id="KW-0106">Calcium</keyword>
<evidence type="ECO:0000259" key="5">
    <source>
        <dbReference type="Pfam" id="PF07971"/>
    </source>
</evidence>
<organism evidence="7 8">
    <name type="scientific">Phocaeicola barnesiae</name>
    <dbReference type="NCBI Taxonomy" id="376804"/>
    <lineage>
        <taxon>Bacteria</taxon>
        <taxon>Pseudomonadati</taxon>
        <taxon>Bacteroidota</taxon>
        <taxon>Bacteroidia</taxon>
        <taxon>Bacteroidales</taxon>
        <taxon>Bacteroidaceae</taxon>
        <taxon>Phocaeicola</taxon>
    </lineage>
</organism>
<dbReference type="FunFam" id="1.20.1050.60:FF:000001">
    <property type="entry name" value="Putative alpha-1,2-mannosidase"/>
    <property type="match status" value="1"/>
</dbReference>
<dbReference type="Gene3D" id="1.20.1050.60">
    <property type="entry name" value="alpha-1,2-mannosidase"/>
    <property type="match status" value="1"/>
</dbReference>
<evidence type="ECO:0000313" key="8">
    <source>
        <dbReference type="Proteomes" id="UP001204579"/>
    </source>
</evidence>
<dbReference type="GO" id="GO:0016798">
    <property type="term" value="F:hydrolase activity, acting on glycosyl bonds"/>
    <property type="evidence" value="ECO:0007669"/>
    <property type="project" value="UniProtKB-KW"/>
</dbReference>